<dbReference type="EMBL" id="VXIV02002641">
    <property type="protein sequence ID" value="KAF6023970.1"/>
    <property type="molecule type" value="Genomic_DNA"/>
</dbReference>
<comment type="caution">
    <text evidence="1">The sequence shown here is derived from an EMBL/GenBank/DDBJ whole genome shotgun (WGS) entry which is preliminary data.</text>
</comment>
<accession>A0A7J7JCQ4</accession>
<gene>
    <name evidence="1" type="ORF">EB796_017725</name>
</gene>
<organism evidence="1 2">
    <name type="scientific">Bugula neritina</name>
    <name type="common">Brown bryozoan</name>
    <name type="synonym">Sertularia neritina</name>
    <dbReference type="NCBI Taxonomy" id="10212"/>
    <lineage>
        <taxon>Eukaryota</taxon>
        <taxon>Metazoa</taxon>
        <taxon>Spiralia</taxon>
        <taxon>Lophotrochozoa</taxon>
        <taxon>Bryozoa</taxon>
        <taxon>Gymnolaemata</taxon>
        <taxon>Cheilostomatida</taxon>
        <taxon>Flustrina</taxon>
        <taxon>Buguloidea</taxon>
        <taxon>Bugulidae</taxon>
        <taxon>Bugula</taxon>
    </lineage>
</organism>
<keyword evidence="2" id="KW-1185">Reference proteome</keyword>
<name>A0A7J7JCQ4_BUGNE</name>
<evidence type="ECO:0000313" key="2">
    <source>
        <dbReference type="Proteomes" id="UP000593567"/>
    </source>
</evidence>
<sequence length="73" mass="8057">MELALMIVTSEKGNACRHHLVDRTTALCQVVTDSLLTNNSKFLGQLIPGFSTFIPSCLTYSEFMNSCIFALVN</sequence>
<reference evidence="1" key="1">
    <citation type="submission" date="2020-06" db="EMBL/GenBank/DDBJ databases">
        <title>Draft genome of Bugula neritina, a colonial animal packing powerful symbionts and potential medicines.</title>
        <authorList>
            <person name="Rayko M."/>
        </authorList>
    </citation>
    <scope>NUCLEOTIDE SEQUENCE [LARGE SCALE GENOMIC DNA]</scope>
    <source>
        <strain evidence="1">Kwan_BN1</strain>
    </source>
</reference>
<dbReference type="AlphaFoldDB" id="A0A7J7JCQ4"/>
<dbReference type="Proteomes" id="UP000593567">
    <property type="component" value="Unassembled WGS sequence"/>
</dbReference>
<evidence type="ECO:0000313" key="1">
    <source>
        <dbReference type="EMBL" id="KAF6023970.1"/>
    </source>
</evidence>
<protein>
    <submittedName>
        <fullName evidence="1">Uncharacterized protein</fullName>
    </submittedName>
</protein>
<proteinExistence type="predicted"/>